<accession>A0AAV2VJF0</accession>
<dbReference type="InterPro" id="IPR043128">
    <property type="entry name" value="Rev_trsase/Diguanyl_cyclase"/>
</dbReference>
<comment type="catalytic activity">
    <reaction evidence="2">
        <text>2 GTP = 3',3'-c-di-GMP + 2 diphosphate</text>
        <dbReference type="Rhea" id="RHEA:24898"/>
        <dbReference type="ChEBI" id="CHEBI:33019"/>
        <dbReference type="ChEBI" id="CHEBI:37565"/>
        <dbReference type="ChEBI" id="CHEBI:58805"/>
        <dbReference type="EC" id="2.7.7.65"/>
    </reaction>
</comment>
<dbReference type="Pfam" id="PF00990">
    <property type="entry name" value="GGDEF"/>
    <property type="match status" value="1"/>
</dbReference>
<dbReference type="NCBIfam" id="TIGR00254">
    <property type="entry name" value="GGDEF"/>
    <property type="match status" value="1"/>
</dbReference>
<dbReference type="EMBL" id="CAOF01000031">
    <property type="protein sequence ID" value="CCO44828.1"/>
    <property type="molecule type" value="Genomic_DNA"/>
</dbReference>
<evidence type="ECO:0000256" key="1">
    <source>
        <dbReference type="ARBA" id="ARBA00012528"/>
    </source>
</evidence>
<dbReference type="AlphaFoldDB" id="A0AAV2VJF0"/>
<dbReference type="Proteomes" id="UP000018211">
    <property type="component" value="Unassembled WGS sequence"/>
</dbReference>
<name>A0AAV2VJF0_9VIBR</name>
<dbReference type="CDD" id="cd01949">
    <property type="entry name" value="GGDEF"/>
    <property type="match status" value="1"/>
</dbReference>
<dbReference type="PROSITE" id="PS50887">
    <property type="entry name" value="GGDEF"/>
    <property type="match status" value="1"/>
</dbReference>
<dbReference type="EC" id="2.7.7.65" evidence="1"/>
<feature type="domain" description="GGDEF" evidence="4">
    <location>
        <begin position="513"/>
        <end position="645"/>
    </location>
</feature>
<evidence type="ECO:0000313" key="5">
    <source>
        <dbReference type="EMBL" id="CCO44828.1"/>
    </source>
</evidence>
<evidence type="ECO:0000256" key="2">
    <source>
        <dbReference type="ARBA" id="ARBA00034247"/>
    </source>
</evidence>
<proteinExistence type="predicted"/>
<evidence type="ECO:0000256" key="3">
    <source>
        <dbReference type="SAM" id="Coils"/>
    </source>
</evidence>
<dbReference type="InterPro" id="IPR000160">
    <property type="entry name" value="GGDEF_dom"/>
</dbReference>
<evidence type="ECO:0000313" key="6">
    <source>
        <dbReference type="Proteomes" id="UP000018211"/>
    </source>
</evidence>
<reference evidence="5 6" key="1">
    <citation type="journal article" date="2013" name="ISME J.">
        <title>Comparative genomics of pathogenic lineages of Vibrio nigripulchritudo identifies virulence-associated traits.</title>
        <authorList>
            <person name="Goudenege D."/>
            <person name="Labreuche Y."/>
            <person name="Krin E."/>
            <person name="Ansquer D."/>
            <person name="Mangenot S."/>
            <person name="Calteau A."/>
            <person name="Medigue C."/>
            <person name="Mazel D."/>
            <person name="Polz M.F."/>
            <person name="Le Roux F."/>
        </authorList>
    </citation>
    <scope>NUCLEOTIDE SEQUENCE [LARGE SCALE GENOMIC DNA]</scope>
    <source>
        <strain evidence="5 6">SOn1</strain>
    </source>
</reference>
<dbReference type="SUPFAM" id="SSF48452">
    <property type="entry name" value="TPR-like"/>
    <property type="match status" value="2"/>
</dbReference>
<keyword evidence="3" id="KW-0175">Coiled coil</keyword>
<evidence type="ECO:0000259" key="4">
    <source>
        <dbReference type="PROSITE" id="PS50887"/>
    </source>
</evidence>
<feature type="coiled-coil region" evidence="3">
    <location>
        <begin position="424"/>
        <end position="451"/>
    </location>
</feature>
<protein>
    <recommendedName>
        <fullName evidence="1">diguanylate cyclase</fullName>
        <ecNumber evidence="1">2.7.7.65</ecNumber>
    </recommendedName>
</protein>
<dbReference type="PANTHER" id="PTHR45138">
    <property type="entry name" value="REGULATORY COMPONENTS OF SENSORY TRANSDUCTION SYSTEM"/>
    <property type="match status" value="1"/>
</dbReference>
<comment type="caution">
    <text evidence="5">The sequence shown here is derived from an EMBL/GenBank/DDBJ whole genome shotgun (WGS) entry which is preliminary data.</text>
</comment>
<dbReference type="Gene3D" id="3.30.70.270">
    <property type="match status" value="1"/>
</dbReference>
<dbReference type="InterPro" id="IPR050469">
    <property type="entry name" value="Diguanylate_Cyclase"/>
</dbReference>
<dbReference type="InterPro" id="IPR029787">
    <property type="entry name" value="Nucleotide_cyclase"/>
</dbReference>
<sequence length="645" mass="73487">MRKSVLFFLACIGLVILSVLTAYVVLFEPSIKDIRGAQVKAFNPEDTLANTENGREILRIRKLLDASPKDAQAEMVAFDSNSKATLTPTENAYRLFTLRSIANDKHEPEVANEYTQKLYQLAETEDLPWLTLVMMIDKSTNLARKGEIQDATKLINEAIKYGTERHILYLLPKAHNTAGFLSNADNQLMDAQRHFLLGIQVSKRIGDDKLLGTFYNNLGLLYLHIEKWDKALDFMEKARKAPTPPGRDLNSLHQVIHLNEAYIYYQLNNLEKLRESFEAASRYYDEKTSSPRHNILQIKGETLLHIANKQYDKTIEAAERCLDAPKIFELPIQQGQCQLIKSKALLEQNQYQKALYGVEDSIATFSSINHKRWLIKAYEQKADILEALGETDRALAVYKQYYKQDKAHLLSQVYDLEHAFVTQHIRQEKELLNIENELAAAQLAKEKLRFQIACTWILIAAITIIYAFRKTSHVQNKNAELQNLSFVDELTTLHNRRYYTQQLETCQEIDGEIGYRIALFDLDNFKSVNDTYGHDVGDEVLVETASRLKELVSNTEMLIRWGGEEFLVLMRDDEHIGTRVDAMLDAIGLTAFSTQAGPLNITASIGVSPVALPASLAQNDGFFRKADQNLYEAKRSGKNRAIFPN</sequence>
<dbReference type="InterPro" id="IPR011990">
    <property type="entry name" value="TPR-like_helical_dom_sf"/>
</dbReference>
<organism evidence="5 6">
    <name type="scientific">Vibrio nigripulchritudo SOn1</name>
    <dbReference type="NCBI Taxonomy" id="1238450"/>
    <lineage>
        <taxon>Bacteria</taxon>
        <taxon>Pseudomonadati</taxon>
        <taxon>Pseudomonadota</taxon>
        <taxon>Gammaproteobacteria</taxon>
        <taxon>Vibrionales</taxon>
        <taxon>Vibrionaceae</taxon>
        <taxon>Vibrio</taxon>
    </lineage>
</organism>
<dbReference type="SMART" id="SM00267">
    <property type="entry name" value="GGDEF"/>
    <property type="match status" value="1"/>
</dbReference>
<dbReference type="GO" id="GO:0052621">
    <property type="term" value="F:diguanylate cyclase activity"/>
    <property type="evidence" value="ECO:0007669"/>
    <property type="project" value="UniProtKB-EC"/>
</dbReference>
<dbReference type="PANTHER" id="PTHR45138:SF9">
    <property type="entry name" value="DIGUANYLATE CYCLASE DGCM-RELATED"/>
    <property type="match status" value="1"/>
</dbReference>
<dbReference type="Gene3D" id="1.25.40.10">
    <property type="entry name" value="Tetratricopeptide repeat domain"/>
    <property type="match status" value="2"/>
</dbReference>
<dbReference type="SUPFAM" id="SSF55073">
    <property type="entry name" value="Nucleotide cyclase"/>
    <property type="match status" value="1"/>
</dbReference>
<dbReference type="RefSeq" id="WP_022610532.1">
    <property type="nucleotide sequence ID" value="NZ_LK391965.1"/>
</dbReference>
<gene>
    <name evidence="5" type="ORF">VIBNISOn1_1260063</name>
</gene>